<name>A0ABP0LEU1_9DINO</name>
<dbReference type="PROSITE" id="PS50294">
    <property type="entry name" value="WD_REPEATS_REGION"/>
    <property type="match status" value="1"/>
</dbReference>
<proteinExistence type="predicted"/>
<dbReference type="PROSITE" id="PS50082">
    <property type="entry name" value="WD_REPEATS_2"/>
    <property type="match status" value="3"/>
</dbReference>
<protein>
    <submittedName>
        <fullName evidence="4">Cilia- and flagella-associated protein 52</fullName>
    </submittedName>
</protein>
<dbReference type="PANTHER" id="PTHR13720:SF53">
    <property type="entry name" value="ANAPHASE-PROMOTING COMPLEX SUBUNIT 4 WD40 DOMAIN-CONTAINING PROTEIN"/>
    <property type="match status" value="1"/>
</dbReference>
<feature type="repeat" description="WD" evidence="3">
    <location>
        <begin position="135"/>
        <end position="166"/>
    </location>
</feature>
<dbReference type="CDD" id="cd00200">
    <property type="entry name" value="WD40"/>
    <property type="match status" value="1"/>
</dbReference>
<dbReference type="InterPro" id="IPR050630">
    <property type="entry name" value="WD_repeat_EMAP"/>
</dbReference>
<dbReference type="InterPro" id="IPR015943">
    <property type="entry name" value="WD40/YVTN_repeat-like_dom_sf"/>
</dbReference>
<evidence type="ECO:0000256" key="3">
    <source>
        <dbReference type="PROSITE-ProRule" id="PRU00221"/>
    </source>
</evidence>
<comment type="caution">
    <text evidence="4">The sequence shown here is derived from an EMBL/GenBank/DDBJ whole genome shotgun (WGS) entry which is preliminary data.</text>
</comment>
<dbReference type="Gene3D" id="2.130.10.10">
    <property type="entry name" value="YVTN repeat-like/Quinoprotein amine dehydrogenase"/>
    <property type="match status" value="3"/>
</dbReference>
<sequence>MRSFVFDPDLTESAVAELEHFIGYGGKHLNTVRYHPTEAETLVYAAASAIIIENVNDPHKQEFLRGHDADVRCPSTPVLSVAAVPVAVSAIDLSLNGKLLASGQLGSPFRKGAVAPVVVWDFDNRSRYIDFNGPVRFSPDGRFLVATGANQMIFVWDVSTGEVVYNRRTESPCFLGVWGPILDLSSRYPSYQLCTTYDSQVLYHVMKFDMRSMCYTLESDAMQFPPSGLQRKHICGLVTGDFLTTGTSAGDLCVFNIKTKVFRTALPVCNNGVTSMAQPLGRNLGAGGDGRIKALRGFDIQWDVLAENMLDSGVTALTPSADGAELVAGSRNGKMWRLLSSDLTATLQSASHTGEVTDIAFGTRSDVLCTVSDTGEVFLLDLSDYMPITTAFAKSPVRTAVFARNGEILAGYDDGYLRAWSSDKGTSKQLWQMNCHRQGVTVVRETANFVVTGGGDSAVRFWHRTSREMLSSFQNHRKPVADILLDEVSPHVVHSASEDKLVVTYDLKQNKALVQHTSPGGNITGISQRKDHDNEVVSCAQDGKLLFWDVDYPDPTGCIDGPTESMLRLRCCEISPNGRYIAAGSDDARMYIYDLVSCQCIQECEGHSGGITQVRWSPDQKQLISAGKDGCVIVWNFFEL</sequence>
<dbReference type="Proteomes" id="UP001642464">
    <property type="component" value="Unassembled WGS sequence"/>
</dbReference>
<dbReference type="InterPro" id="IPR001680">
    <property type="entry name" value="WD40_rpt"/>
</dbReference>
<feature type="repeat" description="WD" evidence="3">
    <location>
        <begin position="433"/>
        <end position="472"/>
    </location>
</feature>
<dbReference type="InterPro" id="IPR011047">
    <property type="entry name" value="Quinoprotein_ADH-like_sf"/>
</dbReference>
<dbReference type="SUPFAM" id="SSF50998">
    <property type="entry name" value="Quinoprotein alcohol dehydrogenase-like"/>
    <property type="match status" value="1"/>
</dbReference>
<accession>A0ABP0LEU1</accession>
<feature type="repeat" description="WD" evidence="3">
    <location>
        <begin position="604"/>
        <end position="640"/>
    </location>
</feature>
<keyword evidence="4" id="KW-0966">Cell projection</keyword>
<evidence type="ECO:0000313" key="5">
    <source>
        <dbReference type="Proteomes" id="UP001642464"/>
    </source>
</evidence>
<dbReference type="SMART" id="SM00320">
    <property type="entry name" value="WD40"/>
    <property type="match status" value="8"/>
</dbReference>
<keyword evidence="2" id="KW-0677">Repeat</keyword>
<evidence type="ECO:0000256" key="1">
    <source>
        <dbReference type="ARBA" id="ARBA00022574"/>
    </source>
</evidence>
<keyword evidence="1 3" id="KW-0853">WD repeat</keyword>
<dbReference type="SUPFAM" id="SSF50978">
    <property type="entry name" value="WD40 repeat-like"/>
    <property type="match status" value="1"/>
</dbReference>
<organism evidence="4 5">
    <name type="scientific">Durusdinium trenchii</name>
    <dbReference type="NCBI Taxonomy" id="1381693"/>
    <lineage>
        <taxon>Eukaryota</taxon>
        <taxon>Sar</taxon>
        <taxon>Alveolata</taxon>
        <taxon>Dinophyceae</taxon>
        <taxon>Suessiales</taxon>
        <taxon>Symbiodiniaceae</taxon>
        <taxon>Durusdinium</taxon>
    </lineage>
</organism>
<evidence type="ECO:0000313" key="4">
    <source>
        <dbReference type="EMBL" id="CAK9037677.1"/>
    </source>
</evidence>
<keyword evidence="4" id="KW-0282">Flagellum</keyword>
<dbReference type="Pfam" id="PF00400">
    <property type="entry name" value="WD40"/>
    <property type="match status" value="3"/>
</dbReference>
<dbReference type="PANTHER" id="PTHR13720">
    <property type="entry name" value="WD-40 REPEAT PROTEIN"/>
    <property type="match status" value="1"/>
</dbReference>
<reference evidence="4 5" key="1">
    <citation type="submission" date="2024-02" db="EMBL/GenBank/DDBJ databases">
        <authorList>
            <person name="Chen Y."/>
            <person name="Shah S."/>
            <person name="Dougan E. K."/>
            <person name="Thang M."/>
            <person name="Chan C."/>
        </authorList>
    </citation>
    <scope>NUCLEOTIDE SEQUENCE [LARGE SCALE GENOMIC DNA]</scope>
</reference>
<dbReference type="EMBL" id="CAXAMM010015936">
    <property type="protein sequence ID" value="CAK9037677.1"/>
    <property type="molecule type" value="Genomic_DNA"/>
</dbReference>
<keyword evidence="5" id="KW-1185">Reference proteome</keyword>
<dbReference type="InterPro" id="IPR036322">
    <property type="entry name" value="WD40_repeat_dom_sf"/>
</dbReference>
<gene>
    <name evidence="4" type="ORF">SCF082_LOCUS22273</name>
</gene>
<dbReference type="PROSITE" id="PS00678">
    <property type="entry name" value="WD_REPEATS_1"/>
    <property type="match status" value="2"/>
</dbReference>
<evidence type="ECO:0000256" key="2">
    <source>
        <dbReference type="ARBA" id="ARBA00022737"/>
    </source>
</evidence>
<dbReference type="InterPro" id="IPR019775">
    <property type="entry name" value="WD40_repeat_CS"/>
</dbReference>
<keyword evidence="4" id="KW-0969">Cilium</keyword>